<keyword evidence="2" id="KW-1185">Reference proteome</keyword>
<name>A0A556PT14_9BACI</name>
<dbReference type="InterPro" id="IPR019658">
    <property type="entry name" value="DUF2515"/>
</dbReference>
<reference evidence="1 2" key="1">
    <citation type="submission" date="2019-07" db="EMBL/GenBank/DDBJ databases">
        <title>Allobacillus sp. nov. SKP isolated from shrimp paste of Euphausiacea.</title>
        <authorList>
            <person name="Kanchanasin P."/>
            <person name="Tanasupawat S."/>
            <person name="Shi W."/>
            <person name="Wu L."/>
            <person name="Ma J."/>
        </authorList>
    </citation>
    <scope>NUCLEOTIDE SEQUENCE [LARGE SCALE GENOMIC DNA]</scope>
    <source>
        <strain evidence="1 2">SKP4-8</strain>
    </source>
</reference>
<dbReference type="Pfam" id="PF10720">
    <property type="entry name" value="DUF2515"/>
    <property type="match status" value="1"/>
</dbReference>
<dbReference type="EMBL" id="VMHE01000001">
    <property type="protein sequence ID" value="TSJ67533.1"/>
    <property type="molecule type" value="Genomic_DNA"/>
</dbReference>
<protein>
    <submittedName>
        <fullName evidence="1">DUF2515 domain-containing protein</fullName>
    </submittedName>
</protein>
<evidence type="ECO:0000313" key="2">
    <source>
        <dbReference type="Proteomes" id="UP000316425"/>
    </source>
</evidence>
<dbReference type="Proteomes" id="UP000316425">
    <property type="component" value="Unassembled WGS sequence"/>
</dbReference>
<proteinExistence type="predicted"/>
<gene>
    <name evidence="1" type="ORF">FPQ13_00240</name>
</gene>
<dbReference type="RefSeq" id="WP_144087292.1">
    <property type="nucleotide sequence ID" value="NZ_VMHE01000001.1"/>
</dbReference>
<organism evidence="1 2">
    <name type="scientific">Allobacillus salarius</name>
    <dbReference type="NCBI Taxonomy" id="1955272"/>
    <lineage>
        <taxon>Bacteria</taxon>
        <taxon>Bacillati</taxon>
        <taxon>Bacillota</taxon>
        <taxon>Bacilli</taxon>
        <taxon>Bacillales</taxon>
        <taxon>Bacillaceae</taxon>
        <taxon>Allobacillus</taxon>
    </lineage>
</organism>
<dbReference type="OrthoDB" id="2690514at2"/>
<comment type="caution">
    <text evidence="1">The sequence shown here is derived from an EMBL/GenBank/DDBJ whole genome shotgun (WGS) entry which is preliminary data.</text>
</comment>
<dbReference type="AlphaFoldDB" id="A0A556PT14"/>
<sequence>MVQLWIHYIKEQTEKHNIDNVSRTKAYLDFYERNPNIQWAFLASFVSRNAGWNMTDLSTETYQNLLSKRELKSLYLTYESANWYIFQDAYPQLLIYQLSVEQRRPMFFLLKHFHVSAFMEKMWYEFYKKKDLNQLLYAQIINEQNLIQHPIIENEPYQKKVFRRIPYHLQSIFHMNAVLLPTLKGDLYGDFVPRFKQVTKRIQFGKKIASILFDSNHYPLFKAFADQIEVTGSRTEYEQFLNEKCIETPTLDQAFANTKHQLIERRTDWHDQKRVQKRWFKDVSTKEIKTIGEQFYAKRAALENLTNTIEKAKDAFAEKK</sequence>
<accession>A0A556PT14</accession>
<evidence type="ECO:0000313" key="1">
    <source>
        <dbReference type="EMBL" id="TSJ67533.1"/>
    </source>
</evidence>